<organism evidence="4">
    <name type="scientific">Triticum aestivum</name>
    <name type="common">Wheat</name>
    <dbReference type="NCBI Taxonomy" id="4565"/>
    <lineage>
        <taxon>Eukaryota</taxon>
        <taxon>Viridiplantae</taxon>
        <taxon>Streptophyta</taxon>
        <taxon>Embryophyta</taxon>
        <taxon>Tracheophyta</taxon>
        <taxon>Spermatophyta</taxon>
        <taxon>Magnoliopsida</taxon>
        <taxon>Liliopsida</taxon>
        <taxon>Poales</taxon>
        <taxon>Poaceae</taxon>
        <taxon>BOP clade</taxon>
        <taxon>Pooideae</taxon>
        <taxon>Triticodae</taxon>
        <taxon>Triticeae</taxon>
        <taxon>Triticinae</taxon>
        <taxon>Triticum</taxon>
    </lineage>
</organism>
<accession>A0A1D5UWV0</accession>
<dbReference type="ExpressionAtlas" id="A0A1D5UWV0">
    <property type="expression patterns" value="baseline and differential"/>
</dbReference>
<dbReference type="Gramene" id="TraesCAD_scaffold_023729_01G000100.1">
    <property type="protein sequence ID" value="TraesCAD_scaffold_023729_01G000100.1"/>
    <property type="gene ID" value="TraesCAD_scaffold_023729_01G000100"/>
</dbReference>
<dbReference type="SMART" id="SM00645">
    <property type="entry name" value="Pept_C1"/>
    <property type="match status" value="1"/>
</dbReference>
<dbReference type="Gramene" id="TraesCS2D03G0335600.1">
    <property type="protein sequence ID" value="TraesCS2D03G0335600.1.CDS"/>
    <property type="gene ID" value="TraesCS2D03G0335600"/>
</dbReference>
<dbReference type="CDD" id="cd02248">
    <property type="entry name" value="Peptidase_C1A"/>
    <property type="match status" value="1"/>
</dbReference>
<evidence type="ECO:0000313" key="4">
    <source>
        <dbReference type="EnsemblPlants" id="TraesCS2D02G160600.1"/>
    </source>
</evidence>
<dbReference type="Gramene" id="TraesPARA_EIv1.0_0661320.1">
    <property type="protein sequence ID" value="TraesPARA_EIv1.0_0661320.1.CDS"/>
    <property type="gene ID" value="TraesPARA_EIv1.0_0661320"/>
</dbReference>
<evidence type="ECO:0000256" key="2">
    <source>
        <dbReference type="ARBA" id="ARBA00023157"/>
    </source>
</evidence>
<feature type="domain" description="Peptidase C1A papain C-terminal" evidence="3">
    <location>
        <begin position="103"/>
        <end position="312"/>
    </location>
</feature>
<proteinExistence type="inferred from homology"/>
<dbReference type="OrthoDB" id="190265at2759"/>
<dbReference type="STRING" id="4565.A0A1D5UWV0"/>
<dbReference type="EnsemblPlants" id="TraesCS2D02G160600.1">
    <property type="protein sequence ID" value="TraesCS2D02G160600.1"/>
    <property type="gene ID" value="TraesCS2D02G160600"/>
</dbReference>
<evidence type="ECO:0000256" key="1">
    <source>
        <dbReference type="ARBA" id="ARBA00008455"/>
    </source>
</evidence>
<dbReference type="Gramene" id="TraesCS2D02G160600.1">
    <property type="protein sequence ID" value="TraesCS2D02G160600.1"/>
    <property type="gene ID" value="TraesCS2D02G160600"/>
</dbReference>
<dbReference type="InterPro" id="IPR013128">
    <property type="entry name" value="Peptidase_C1A"/>
</dbReference>
<sequence length="336" mass="36292">MLGLLPPFSASLTLGQRRLAAGGWRLGRTVEKLAAGNEGSLKMANVLLAGLRGAKQLGKNLGSAYRSLSSGSSPKWVEPGYDFGRKRFGPDYGVTTSVGQYGLPKSVDWRDVPWVQIPVKSRLNSGSSYIQASLMSIESLVSITSTIPIELSAQHILDANTITNFGCKSGTAPNVFDFIMRNGGVVAEYAYPYTGNRGICQNIQAEGVTIESWINVRPVEEALMYAVAHQPVVVRVAVGKEFANYSTGTIKVPEDHGKTNQSMLLIGYNEADWLLLNSKGKRWGMEGACWIPRKSPNIDGAIGILSSACLPLNPSFVSVTTRTESCPLHWIGKKSP</sequence>
<dbReference type="GO" id="GO:0051603">
    <property type="term" value="P:proteolysis involved in protein catabolic process"/>
    <property type="evidence" value="ECO:0000318"/>
    <property type="project" value="GO_Central"/>
</dbReference>
<keyword evidence="5" id="KW-1185">Reference proteome</keyword>
<dbReference type="SMR" id="A0A1D5UWV0"/>
<dbReference type="PANTHER" id="PTHR12411">
    <property type="entry name" value="CYSTEINE PROTEASE FAMILY C1-RELATED"/>
    <property type="match status" value="1"/>
</dbReference>
<dbReference type="Gramene" id="TraesROB_scaffold_019308_01G000100.1">
    <property type="protein sequence ID" value="TraesROB_scaffold_019308_01G000100.1"/>
    <property type="gene ID" value="TraesROB_scaffold_019308_01G000100"/>
</dbReference>
<reference evidence="4" key="2">
    <citation type="submission" date="2018-10" db="UniProtKB">
        <authorList>
            <consortium name="EnsemblPlants"/>
        </authorList>
    </citation>
    <scope>IDENTIFICATION</scope>
</reference>
<protein>
    <recommendedName>
        <fullName evidence="3">Peptidase C1A papain C-terminal domain-containing protein</fullName>
    </recommendedName>
</protein>
<evidence type="ECO:0000313" key="5">
    <source>
        <dbReference type="Proteomes" id="UP000019116"/>
    </source>
</evidence>
<dbReference type="SUPFAM" id="SSF54001">
    <property type="entry name" value="Cysteine proteinases"/>
    <property type="match status" value="1"/>
</dbReference>
<comment type="similarity">
    <text evidence="1">Belongs to the peptidase C1 family.</text>
</comment>
<dbReference type="Proteomes" id="UP000019116">
    <property type="component" value="Chromosome 2D"/>
</dbReference>
<name>A0A1D5UWV0_WHEAT</name>
<dbReference type="GO" id="GO:0004197">
    <property type="term" value="F:cysteine-type endopeptidase activity"/>
    <property type="evidence" value="ECO:0000318"/>
    <property type="project" value="GO_Central"/>
</dbReference>
<reference evidence="4" key="1">
    <citation type="submission" date="2018-08" db="EMBL/GenBank/DDBJ databases">
        <authorList>
            <person name="Rossello M."/>
        </authorList>
    </citation>
    <scope>NUCLEOTIDE SEQUENCE [LARGE SCALE GENOMIC DNA]</scope>
    <source>
        <strain evidence="4">cv. Chinese Spring</strain>
    </source>
</reference>
<dbReference type="InterPro" id="IPR038765">
    <property type="entry name" value="Papain-like_cys_pep_sf"/>
</dbReference>
<dbReference type="InterPro" id="IPR000668">
    <property type="entry name" value="Peptidase_C1A_C"/>
</dbReference>
<dbReference type="InterPro" id="IPR039417">
    <property type="entry name" value="Peptidase_C1A_papain-like"/>
</dbReference>
<dbReference type="Pfam" id="PF00112">
    <property type="entry name" value="Peptidase_C1"/>
    <property type="match status" value="1"/>
</dbReference>
<dbReference type="Gene3D" id="3.90.70.10">
    <property type="entry name" value="Cysteine proteinases"/>
    <property type="match status" value="1"/>
</dbReference>
<dbReference type="AlphaFoldDB" id="A0A1D5UWV0"/>
<evidence type="ECO:0000259" key="3">
    <source>
        <dbReference type="SMART" id="SM00645"/>
    </source>
</evidence>
<keyword evidence="2" id="KW-1015">Disulfide bond</keyword>
<dbReference type="GO" id="GO:0005615">
    <property type="term" value="C:extracellular space"/>
    <property type="evidence" value="ECO:0000318"/>
    <property type="project" value="GO_Central"/>
</dbReference>
<dbReference type="GO" id="GO:0005764">
    <property type="term" value="C:lysosome"/>
    <property type="evidence" value="ECO:0000318"/>
    <property type="project" value="GO_Central"/>
</dbReference>